<dbReference type="EMBL" id="FTOD01000008">
    <property type="protein sequence ID" value="SIS96034.1"/>
    <property type="molecule type" value="Genomic_DNA"/>
</dbReference>
<dbReference type="PANTHER" id="PTHR48111">
    <property type="entry name" value="REGULATOR OF RPOS"/>
    <property type="match status" value="1"/>
</dbReference>
<evidence type="ECO:0000259" key="14">
    <source>
        <dbReference type="PROSITE" id="PS50110"/>
    </source>
</evidence>
<dbReference type="InterPro" id="IPR001789">
    <property type="entry name" value="Sig_transdc_resp-reg_receiver"/>
</dbReference>
<name>A0A1N7NCF2_9BACL</name>
<dbReference type="PROSITE" id="PS50110">
    <property type="entry name" value="RESPONSE_REGULATORY"/>
    <property type="match status" value="1"/>
</dbReference>
<keyword evidence="8" id="KW-0010">Activator</keyword>
<evidence type="ECO:0000256" key="3">
    <source>
        <dbReference type="ARBA" id="ARBA00022553"/>
    </source>
</evidence>
<comment type="function">
    <text evidence="10">Member of the two-component regulatory system HssS/HssR involved in intracellular heme homeostasis and tempering of staphylococcal virulence. Phosphorylated HssR binds to a direct repeat sequence within hrtAB promoter and activates the expression of hrtAB, an efflux pump, in response to extracellular heme, hemin, hemoglobin or blood.</text>
</comment>
<keyword evidence="5" id="KW-0805">Transcription regulation</keyword>
<evidence type="ECO:0000256" key="1">
    <source>
        <dbReference type="ARBA" id="ARBA00004496"/>
    </source>
</evidence>
<dbReference type="SMART" id="SM00862">
    <property type="entry name" value="Trans_reg_C"/>
    <property type="match status" value="1"/>
</dbReference>
<dbReference type="SMART" id="SM00448">
    <property type="entry name" value="REC"/>
    <property type="match status" value="1"/>
</dbReference>
<dbReference type="InterPro" id="IPR001867">
    <property type="entry name" value="OmpR/PhoB-type_DNA-bd"/>
</dbReference>
<feature type="modified residue" description="4-aspartylphosphate" evidence="12">
    <location>
        <position position="52"/>
    </location>
</feature>
<dbReference type="FunFam" id="1.10.10.10:FF:000018">
    <property type="entry name" value="DNA-binding response regulator ResD"/>
    <property type="match status" value="1"/>
</dbReference>
<organism evidence="16 17">
    <name type="scientific">Kroppenstedtia eburnea</name>
    <dbReference type="NCBI Taxonomy" id="714067"/>
    <lineage>
        <taxon>Bacteria</taxon>
        <taxon>Bacillati</taxon>
        <taxon>Bacillota</taxon>
        <taxon>Bacilli</taxon>
        <taxon>Bacillales</taxon>
        <taxon>Thermoactinomycetaceae</taxon>
        <taxon>Kroppenstedtia</taxon>
    </lineage>
</organism>
<dbReference type="PANTHER" id="PTHR48111:SF49">
    <property type="entry name" value="HEME RESPONSE REGULATOR HSSR"/>
    <property type="match status" value="1"/>
</dbReference>
<keyword evidence="6" id="KW-0843">Virulence</keyword>
<evidence type="ECO:0000256" key="2">
    <source>
        <dbReference type="ARBA" id="ARBA00022490"/>
    </source>
</evidence>
<evidence type="ECO:0000313" key="17">
    <source>
        <dbReference type="Proteomes" id="UP000186795"/>
    </source>
</evidence>
<dbReference type="AlphaFoldDB" id="A0A1N7NCF2"/>
<dbReference type="OrthoDB" id="9790442at2"/>
<dbReference type="Gene3D" id="1.10.10.10">
    <property type="entry name" value="Winged helix-like DNA-binding domain superfamily/Winged helix DNA-binding domain"/>
    <property type="match status" value="1"/>
</dbReference>
<evidence type="ECO:0000256" key="9">
    <source>
        <dbReference type="ARBA" id="ARBA00023163"/>
    </source>
</evidence>
<keyword evidence="2" id="KW-0963">Cytoplasm</keyword>
<evidence type="ECO:0000259" key="15">
    <source>
        <dbReference type="PROSITE" id="PS51755"/>
    </source>
</evidence>
<evidence type="ECO:0000256" key="5">
    <source>
        <dbReference type="ARBA" id="ARBA00023015"/>
    </source>
</evidence>
<dbReference type="GO" id="GO:0032993">
    <property type="term" value="C:protein-DNA complex"/>
    <property type="evidence" value="ECO:0007669"/>
    <property type="project" value="TreeGrafter"/>
</dbReference>
<evidence type="ECO:0000256" key="10">
    <source>
        <dbReference type="ARBA" id="ARBA00037471"/>
    </source>
</evidence>
<dbReference type="CDD" id="cd17574">
    <property type="entry name" value="REC_OmpR"/>
    <property type="match status" value="1"/>
</dbReference>
<dbReference type="Pfam" id="PF00486">
    <property type="entry name" value="Trans_reg_C"/>
    <property type="match status" value="1"/>
</dbReference>
<feature type="DNA-binding region" description="OmpR/PhoB-type" evidence="13">
    <location>
        <begin position="124"/>
        <end position="222"/>
    </location>
</feature>
<evidence type="ECO:0000256" key="12">
    <source>
        <dbReference type="PROSITE-ProRule" id="PRU00169"/>
    </source>
</evidence>
<dbReference type="Gene3D" id="3.40.50.2300">
    <property type="match status" value="1"/>
</dbReference>
<keyword evidence="17" id="KW-1185">Reference proteome</keyword>
<dbReference type="InterPro" id="IPR039420">
    <property type="entry name" value="WalR-like"/>
</dbReference>
<gene>
    <name evidence="16" type="ORF">SAMN05421790_108125</name>
</gene>
<comment type="subcellular location">
    <subcellularLocation>
        <location evidence="1">Cytoplasm</location>
    </subcellularLocation>
</comment>
<dbReference type="Proteomes" id="UP000186795">
    <property type="component" value="Unassembled WGS sequence"/>
</dbReference>
<keyword evidence="9" id="KW-0804">Transcription</keyword>
<evidence type="ECO:0000256" key="11">
    <source>
        <dbReference type="ARBA" id="ARBA00039976"/>
    </source>
</evidence>
<dbReference type="RefSeq" id="WP_040388116.1">
    <property type="nucleotide sequence ID" value="NZ_CP048103.1"/>
</dbReference>
<keyword evidence="7 13" id="KW-0238">DNA-binding</keyword>
<dbReference type="InterPro" id="IPR011006">
    <property type="entry name" value="CheY-like_superfamily"/>
</dbReference>
<evidence type="ECO:0000256" key="7">
    <source>
        <dbReference type="ARBA" id="ARBA00023125"/>
    </source>
</evidence>
<accession>A0A1N7NCF2</accession>
<reference evidence="17" key="1">
    <citation type="submission" date="2017-01" db="EMBL/GenBank/DDBJ databases">
        <authorList>
            <person name="Varghese N."/>
            <person name="Submissions S."/>
        </authorList>
    </citation>
    <scope>NUCLEOTIDE SEQUENCE [LARGE SCALE GENOMIC DNA]</scope>
    <source>
        <strain evidence="17">DSM 45196</strain>
    </source>
</reference>
<dbReference type="GO" id="GO:0006355">
    <property type="term" value="P:regulation of DNA-templated transcription"/>
    <property type="evidence" value="ECO:0007669"/>
    <property type="project" value="InterPro"/>
</dbReference>
<proteinExistence type="predicted"/>
<dbReference type="PROSITE" id="PS51755">
    <property type="entry name" value="OMPR_PHOB"/>
    <property type="match status" value="1"/>
</dbReference>
<dbReference type="SUPFAM" id="SSF52172">
    <property type="entry name" value="CheY-like"/>
    <property type="match status" value="1"/>
</dbReference>
<feature type="domain" description="Response regulatory" evidence="14">
    <location>
        <begin position="3"/>
        <end position="116"/>
    </location>
</feature>
<protein>
    <recommendedName>
        <fullName evidence="11">Heme response regulator HssR</fullName>
    </recommendedName>
</protein>
<sequence length="225" mass="26094">MVRVLVADDDAHIRKLLRHHLQREGYRVLEAADGLEAAEWLEKEPIELAVVDIMMPNKDGYQLCREIREDYDLPVILLTAKDQLQDKEAGYRAGTDDYLTKPFEPKELLFRIKALLRRYQRVSADIIVLNGTAIDRKSYEVRSDGQTLLLPLKEFELLSQLGSYPGRVFTREELIRLVWGPDFAGDDRTVDVHIKRLRRRFADRAEDFVIQTVRGVGYKLEVSQP</sequence>
<evidence type="ECO:0000256" key="6">
    <source>
        <dbReference type="ARBA" id="ARBA00023026"/>
    </source>
</evidence>
<evidence type="ECO:0000256" key="8">
    <source>
        <dbReference type="ARBA" id="ARBA00023159"/>
    </source>
</evidence>
<keyword evidence="3 12" id="KW-0597">Phosphoprotein</keyword>
<dbReference type="Gene3D" id="6.10.250.690">
    <property type="match status" value="1"/>
</dbReference>
<dbReference type="GO" id="GO:0000156">
    <property type="term" value="F:phosphorelay response regulator activity"/>
    <property type="evidence" value="ECO:0007669"/>
    <property type="project" value="TreeGrafter"/>
</dbReference>
<dbReference type="GO" id="GO:0005829">
    <property type="term" value="C:cytosol"/>
    <property type="evidence" value="ECO:0007669"/>
    <property type="project" value="TreeGrafter"/>
</dbReference>
<dbReference type="InterPro" id="IPR036388">
    <property type="entry name" value="WH-like_DNA-bd_sf"/>
</dbReference>
<keyword evidence="4" id="KW-0902">Two-component regulatory system</keyword>
<dbReference type="Pfam" id="PF00072">
    <property type="entry name" value="Response_reg"/>
    <property type="match status" value="1"/>
</dbReference>
<evidence type="ECO:0000256" key="13">
    <source>
        <dbReference type="PROSITE-ProRule" id="PRU01091"/>
    </source>
</evidence>
<dbReference type="CDD" id="cd00383">
    <property type="entry name" value="trans_reg_C"/>
    <property type="match status" value="1"/>
</dbReference>
<dbReference type="FunFam" id="3.40.50.2300:FF:000001">
    <property type="entry name" value="DNA-binding response regulator PhoB"/>
    <property type="match status" value="1"/>
</dbReference>
<dbReference type="GO" id="GO:0000976">
    <property type="term" value="F:transcription cis-regulatory region binding"/>
    <property type="evidence" value="ECO:0007669"/>
    <property type="project" value="TreeGrafter"/>
</dbReference>
<evidence type="ECO:0000313" key="16">
    <source>
        <dbReference type="EMBL" id="SIS96034.1"/>
    </source>
</evidence>
<feature type="domain" description="OmpR/PhoB-type" evidence="15">
    <location>
        <begin position="124"/>
        <end position="222"/>
    </location>
</feature>
<evidence type="ECO:0000256" key="4">
    <source>
        <dbReference type="ARBA" id="ARBA00023012"/>
    </source>
</evidence>